<evidence type="ECO:0000313" key="1">
    <source>
        <dbReference type="EMBL" id="GFC87805.1"/>
    </source>
</evidence>
<dbReference type="EMBL" id="BKCJ011112171">
    <property type="protein sequence ID" value="GFC87805.1"/>
    <property type="molecule type" value="Genomic_DNA"/>
</dbReference>
<feature type="non-terminal residue" evidence="1">
    <location>
        <position position="83"/>
    </location>
</feature>
<gene>
    <name evidence="1" type="ORF">Tci_859775</name>
</gene>
<comment type="caution">
    <text evidence="1">The sequence shown here is derived from an EMBL/GenBank/DDBJ whole genome shotgun (WGS) entry which is preliminary data.</text>
</comment>
<protein>
    <submittedName>
        <fullName evidence="1">Hydroxycinnamoyl-CoA quinate/shikimate transferase</fullName>
    </submittedName>
</protein>
<dbReference type="GO" id="GO:0016740">
    <property type="term" value="F:transferase activity"/>
    <property type="evidence" value="ECO:0007669"/>
    <property type="project" value="UniProtKB-KW"/>
</dbReference>
<reference evidence="1" key="1">
    <citation type="journal article" date="2019" name="Sci. Rep.">
        <title>Draft genome of Tanacetum cinerariifolium, the natural source of mosquito coil.</title>
        <authorList>
            <person name="Yamashiro T."/>
            <person name="Shiraishi A."/>
            <person name="Satake H."/>
            <person name="Nakayama K."/>
        </authorList>
    </citation>
    <scope>NUCLEOTIDE SEQUENCE</scope>
</reference>
<sequence>MGSGIYGGVGRLEHIRRGDARHGGGMPENNVFGHFKVSNVPKSGGSILNYMEELVKAGQTMGYKMEGCEYDIMKIIEAQGDDS</sequence>
<keyword evidence="1" id="KW-0808">Transferase</keyword>
<dbReference type="AlphaFoldDB" id="A0A699RP65"/>
<proteinExistence type="predicted"/>
<organism evidence="1">
    <name type="scientific">Tanacetum cinerariifolium</name>
    <name type="common">Dalmatian daisy</name>
    <name type="synonym">Chrysanthemum cinerariifolium</name>
    <dbReference type="NCBI Taxonomy" id="118510"/>
    <lineage>
        <taxon>Eukaryota</taxon>
        <taxon>Viridiplantae</taxon>
        <taxon>Streptophyta</taxon>
        <taxon>Embryophyta</taxon>
        <taxon>Tracheophyta</taxon>
        <taxon>Spermatophyta</taxon>
        <taxon>Magnoliopsida</taxon>
        <taxon>eudicotyledons</taxon>
        <taxon>Gunneridae</taxon>
        <taxon>Pentapetalae</taxon>
        <taxon>asterids</taxon>
        <taxon>campanulids</taxon>
        <taxon>Asterales</taxon>
        <taxon>Asteraceae</taxon>
        <taxon>Asteroideae</taxon>
        <taxon>Anthemideae</taxon>
        <taxon>Anthemidinae</taxon>
        <taxon>Tanacetum</taxon>
    </lineage>
</organism>
<accession>A0A699RP65</accession>
<name>A0A699RP65_TANCI</name>